<protein>
    <recommendedName>
        <fullName evidence="1">ATP-grasp fold RimK-type domain-containing protein</fullName>
    </recommendedName>
</protein>
<dbReference type="GO" id="GO:0009432">
    <property type="term" value="P:SOS response"/>
    <property type="evidence" value="ECO:0007669"/>
    <property type="project" value="TreeGrafter"/>
</dbReference>
<dbReference type="Gene3D" id="3.30.470.20">
    <property type="entry name" value="ATP-grasp fold, B domain"/>
    <property type="match status" value="1"/>
</dbReference>
<keyword evidence="3" id="KW-1185">Reference proteome</keyword>
<dbReference type="OrthoDB" id="583309at2"/>
<dbReference type="EMBL" id="BJYJ01000040">
    <property type="protein sequence ID" value="GEN77996.1"/>
    <property type="molecule type" value="Genomic_DNA"/>
</dbReference>
<dbReference type="RefSeq" id="WP_146944279.1">
    <property type="nucleotide sequence ID" value="NZ_BJYJ01000040.1"/>
</dbReference>
<proteinExistence type="predicted"/>
<name>A0A511YS44_9FLAO</name>
<dbReference type="Proteomes" id="UP000321863">
    <property type="component" value="Unassembled WGS sequence"/>
</dbReference>
<dbReference type="InterPro" id="IPR013651">
    <property type="entry name" value="ATP-grasp_RimK-type"/>
</dbReference>
<dbReference type="PANTHER" id="PTHR21621">
    <property type="entry name" value="RIBOSOMAL PROTEIN S6 MODIFICATION PROTEIN"/>
    <property type="match status" value="1"/>
</dbReference>
<dbReference type="PANTHER" id="PTHR21621:SF0">
    <property type="entry name" value="BETA-CITRYLGLUTAMATE SYNTHASE B-RELATED"/>
    <property type="match status" value="1"/>
</dbReference>
<evidence type="ECO:0000313" key="3">
    <source>
        <dbReference type="Proteomes" id="UP000321863"/>
    </source>
</evidence>
<evidence type="ECO:0000313" key="2">
    <source>
        <dbReference type="EMBL" id="GEN77996.1"/>
    </source>
</evidence>
<gene>
    <name evidence="2" type="ORF">CHA01nite_37360</name>
</gene>
<dbReference type="Pfam" id="PF08443">
    <property type="entry name" value="RimK"/>
    <property type="match status" value="1"/>
</dbReference>
<evidence type="ECO:0000259" key="1">
    <source>
        <dbReference type="Pfam" id="PF08443"/>
    </source>
</evidence>
<dbReference type="GO" id="GO:0018169">
    <property type="term" value="F:ribosomal S6-glutamic acid ligase activity"/>
    <property type="evidence" value="ECO:0007669"/>
    <property type="project" value="TreeGrafter"/>
</dbReference>
<dbReference type="SUPFAM" id="SSF56059">
    <property type="entry name" value="Glutathione synthetase ATP-binding domain-like"/>
    <property type="match status" value="1"/>
</dbReference>
<sequence length="308" mass="36433">MVINIISEESDKSTDNILRWLVYYNQPFQRFNVEQYTTFTYLLGNGDRNSTKNILHRRAKLRTHLYTGFNVLDNYIKEETNMLIKAWEKIVRSDGISNYMGGFNEEDQHDKLFDLFIAESVGLKIPKTLITNSKKELIDFAEKHKVITKAINKPIRLDLENISISDRGTLIVDKQSINELNEDFSLSIFQEYVEKEFEIRALVYEKKIFAMAIFSQKDSSTKTDFRNYNNETPNRCVPFKLPKRIEGKILKFFKLKKINMGSIDLIFNENGFYFLENNPQGQYEWLSENCNYYVDRYIAEQLIKFQDE</sequence>
<dbReference type="AlphaFoldDB" id="A0A511YS44"/>
<dbReference type="GO" id="GO:0005737">
    <property type="term" value="C:cytoplasm"/>
    <property type="evidence" value="ECO:0007669"/>
    <property type="project" value="TreeGrafter"/>
</dbReference>
<feature type="domain" description="ATP-grasp fold RimK-type" evidence="1">
    <location>
        <begin position="121"/>
        <end position="300"/>
    </location>
</feature>
<accession>A0A511YS44</accession>
<reference evidence="2 3" key="1">
    <citation type="submission" date="2019-07" db="EMBL/GenBank/DDBJ databases">
        <title>Whole genome shotgun sequence of Chryseobacterium hagamense NBRC 105253.</title>
        <authorList>
            <person name="Hosoyama A."/>
            <person name="Uohara A."/>
            <person name="Ohji S."/>
            <person name="Ichikawa N."/>
        </authorList>
    </citation>
    <scope>NUCLEOTIDE SEQUENCE [LARGE SCALE GENOMIC DNA]</scope>
    <source>
        <strain evidence="2 3">NBRC 105253</strain>
    </source>
</reference>
<comment type="caution">
    <text evidence="2">The sequence shown here is derived from an EMBL/GenBank/DDBJ whole genome shotgun (WGS) entry which is preliminary data.</text>
</comment>
<organism evidence="2 3">
    <name type="scientific">Chryseobacterium hagamense</name>
    <dbReference type="NCBI Taxonomy" id="395935"/>
    <lineage>
        <taxon>Bacteria</taxon>
        <taxon>Pseudomonadati</taxon>
        <taxon>Bacteroidota</taxon>
        <taxon>Flavobacteriia</taxon>
        <taxon>Flavobacteriales</taxon>
        <taxon>Weeksellaceae</taxon>
        <taxon>Chryseobacterium group</taxon>
        <taxon>Chryseobacterium</taxon>
    </lineage>
</organism>